<organism evidence="11 12">
    <name type="scientific">Daphnia sinensis</name>
    <dbReference type="NCBI Taxonomy" id="1820382"/>
    <lineage>
        <taxon>Eukaryota</taxon>
        <taxon>Metazoa</taxon>
        <taxon>Ecdysozoa</taxon>
        <taxon>Arthropoda</taxon>
        <taxon>Crustacea</taxon>
        <taxon>Branchiopoda</taxon>
        <taxon>Diplostraca</taxon>
        <taxon>Cladocera</taxon>
        <taxon>Anomopoda</taxon>
        <taxon>Daphniidae</taxon>
        <taxon>Daphnia</taxon>
        <taxon>Daphnia similis group</taxon>
    </lineage>
</organism>
<keyword evidence="8" id="KW-0472">Membrane</keyword>
<dbReference type="GO" id="GO:0005509">
    <property type="term" value="F:calcium ion binding"/>
    <property type="evidence" value="ECO:0007669"/>
    <property type="project" value="InterPro"/>
</dbReference>
<gene>
    <name evidence="11" type="ORF">GHT06_015109</name>
</gene>
<dbReference type="GO" id="GO:0051560">
    <property type="term" value="P:mitochondrial calcium ion homeostasis"/>
    <property type="evidence" value="ECO:0007669"/>
    <property type="project" value="TreeGrafter"/>
</dbReference>
<feature type="domain" description="EF-hand" evidence="10">
    <location>
        <begin position="413"/>
        <end position="448"/>
    </location>
</feature>
<evidence type="ECO:0000256" key="5">
    <source>
        <dbReference type="ARBA" id="ARBA00022837"/>
    </source>
</evidence>
<dbReference type="Gene3D" id="1.10.238.10">
    <property type="entry name" value="EF-hand"/>
    <property type="match status" value="3"/>
</dbReference>
<name>A0AAD5L922_9CRUS</name>
<evidence type="ECO:0000313" key="11">
    <source>
        <dbReference type="EMBL" id="KAI9558356.1"/>
    </source>
</evidence>
<dbReference type="GO" id="GO:0036444">
    <property type="term" value="P:calcium import into the mitochondrion"/>
    <property type="evidence" value="ECO:0007669"/>
    <property type="project" value="TreeGrafter"/>
</dbReference>
<comment type="caution">
    <text evidence="11">The sequence shown here is derived from an EMBL/GenBank/DDBJ whole genome shotgun (WGS) entry which is preliminary data.</text>
</comment>
<dbReference type="InterPro" id="IPR018247">
    <property type="entry name" value="EF_Hand_1_Ca_BS"/>
</dbReference>
<dbReference type="AlphaFoldDB" id="A0AAD5L922"/>
<evidence type="ECO:0000256" key="1">
    <source>
        <dbReference type="ARBA" id="ARBA00004273"/>
    </source>
</evidence>
<dbReference type="EMBL" id="WJBH02000005">
    <property type="protein sequence ID" value="KAI9558356.1"/>
    <property type="molecule type" value="Genomic_DNA"/>
</dbReference>
<dbReference type="Pfam" id="PF13833">
    <property type="entry name" value="EF-hand_8"/>
    <property type="match status" value="1"/>
</dbReference>
<dbReference type="PROSITE" id="PS00018">
    <property type="entry name" value="EF_HAND_1"/>
    <property type="match status" value="1"/>
</dbReference>
<evidence type="ECO:0000256" key="9">
    <source>
        <dbReference type="SAM" id="MobiDB-lite"/>
    </source>
</evidence>
<evidence type="ECO:0000256" key="3">
    <source>
        <dbReference type="ARBA" id="ARBA00022737"/>
    </source>
</evidence>
<dbReference type="GO" id="GO:1990246">
    <property type="term" value="C:uniplex complex"/>
    <property type="evidence" value="ECO:0007669"/>
    <property type="project" value="TreeGrafter"/>
</dbReference>
<keyword evidence="6" id="KW-0809">Transit peptide</keyword>
<dbReference type="SUPFAM" id="SSF47473">
    <property type="entry name" value="EF-hand"/>
    <property type="match status" value="2"/>
</dbReference>
<dbReference type="InterPro" id="IPR011992">
    <property type="entry name" value="EF-hand-dom_pair"/>
</dbReference>
<dbReference type="SMART" id="SM00054">
    <property type="entry name" value="EFh"/>
    <property type="match status" value="3"/>
</dbReference>
<protein>
    <recommendedName>
        <fullName evidence="10">EF-hand domain-containing protein</fullName>
    </recommendedName>
</protein>
<evidence type="ECO:0000313" key="12">
    <source>
        <dbReference type="Proteomes" id="UP000820818"/>
    </source>
</evidence>
<dbReference type="InterPro" id="IPR039800">
    <property type="entry name" value="MICU1/2/3"/>
</dbReference>
<reference evidence="11 12" key="1">
    <citation type="submission" date="2022-05" db="EMBL/GenBank/DDBJ databases">
        <title>A multi-omics perspective on studying reproductive biology in Daphnia sinensis.</title>
        <authorList>
            <person name="Jia J."/>
        </authorList>
    </citation>
    <scope>NUCLEOTIDE SEQUENCE [LARGE SCALE GENOMIC DNA]</scope>
    <source>
        <strain evidence="11 12">WSL</strain>
    </source>
</reference>
<dbReference type="PANTHER" id="PTHR12294">
    <property type="entry name" value="EF HAND DOMAIN FAMILY A1,A2-RELATED"/>
    <property type="match status" value="1"/>
</dbReference>
<dbReference type="InterPro" id="IPR002048">
    <property type="entry name" value="EF_hand_dom"/>
</dbReference>
<comment type="subcellular location">
    <subcellularLocation>
        <location evidence="1">Mitochondrion inner membrane</location>
    </subcellularLocation>
    <subcellularLocation>
        <location evidence="2">Mitochondrion intermembrane space</location>
    </subcellularLocation>
</comment>
<accession>A0AAD5L922</accession>
<keyword evidence="12" id="KW-1185">Reference proteome</keyword>
<evidence type="ECO:0000256" key="2">
    <source>
        <dbReference type="ARBA" id="ARBA00004569"/>
    </source>
</evidence>
<feature type="region of interest" description="Disordered" evidence="9">
    <location>
        <begin position="249"/>
        <end position="271"/>
    </location>
</feature>
<keyword evidence="3" id="KW-0677">Repeat</keyword>
<dbReference type="CDD" id="cd15900">
    <property type="entry name" value="EFh_MICU"/>
    <property type="match status" value="1"/>
</dbReference>
<evidence type="ECO:0000256" key="6">
    <source>
        <dbReference type="ARBA" id="ARBA00022946"/>
    </source>
</evidence>
<keyword evidence="5" id="KW-0106">Calcium</keyword>
<proteinExistence type="predicted"/>
<evidence type="ECO:0000256" key="4">
    <source>
        <dbReference type="ARBA" id="ARBA00022792"/>
    </source>
</evidence>
<evidence type="ECO:0000256" key="8">
    <source>
        <dbReference type="ARBA" id="ARBA00023136"/>
    </source>
</evidence>
<evidence type="ECO:0000259" key="10">
    <source>
        <dbReference type="PROSITE" id="PS50222"/>
    </source>
</evidence>
<evidence type="ECO:0000256" key="7">
    <source>
        <dbReference type="ARBA" id="ARBA00023128"/>
    </source>
</evidence>
<keyword evidence="4" id="KW-0999">Mitochondrion inner membrane</keyword>
<feature type="domain" description="EF-hand" evidence="10">
    <location>
        <begin position="184"/>
        <end position="219"/>
    </location>
</feature>
<dbReference type="PROSITE" id="PS50222">
    <property type="entry name" value="EF_HAND_2"/>
    <property type="match status" value="2"/>
</dbReference>
<keyword evidence="7" id="KW-0496">Mitochondrion</keyword>
<dbReference type="GO" id="GO:0005758">
    <property type="term" value="C:mitochondrial intermembrane space"/>
    <property type="evidence" value="ECO:0007669"/>
    <property type="project" value="UniProtKB-SubCell"/>
</dbReference>
<sequence length="474" mass="54446">MAVYLRAKRYSYLVNLGFSRQFSNQSEPRIGKGLWALKKISTYSGAALVSGALLWIAYEEHRRMSSVHALTSAPAKIRSKDDKKIGSTASLSQLTSRERRFVQFASNEFRGQLYMTPQDFLESVIEGEPRPRLKRRNLQEQHLLALQKTTPPLSQGNFRTFRDLGERGLISYTEYLFLLSILTKPKSGFHIAFNMFDTDGNARVDKQEFMVLLGILCQKIFKEDTIRGIDQELLERIFSHAYRDRRGLAPTASDQEGETGPTPQGLTAEGDGLLKRNDFDTTLLLHLFGRDGNLTLSFEDFSRFMQNLQTEVLELEFQEFSKGLSTITEQDFAKILLRYTQLDTARYDEFLERLIQGDPEEKGITFPEFHDFCTFLNNLDDFAIAMKMYTLADRSVSESEFQRAVKICTGASLSQHVVRIVFLIFDQDGDGRLSDREFIAIMRDRIHRGLQSHSRNEGWDAFKHCVKQEIKSLN</sequence>
<dbReference type="PANTHER" id="PTHR12294:SF13">
    <property type="entry name" value="MITOCHONDRIAL CALCIUM UPTAKE 3, ISOFORM D"/>
    <property type="match status" value="1"/>
</dbReference>
<dbReference type="Proteomes" id="UP000820818">
    <property type="component" value="Linkage Group LG5"/>
</dbReference>